<dbReference type="Proteomes" id="UP000294749">
    <property type="component" value="Unassembled WGS sequence"/>
</dbReference>
<proteinExistence type="predicted"/>
<accession>A0A4R7K3X2</accession>
<dbReference type="Gene3D" id="3.30.70.100">
    <property type="match status" value="1"/>
</dbReference>
<dbReference type="EMBL" id="SOAY01000011">
    <property type="protein sequence ID" value="TDT45216.1"/>
    <property type="molecule type" value="Genomic_DNA"/>
</dbReference>
<gene>
    <name evidence="2" type="ORF">CLV90_2301</name>
</gene>
<dbReference type="SUPFAM" id="SSF54909">
    <property type="entry name" value="Dimeric alpha+beta barrel"/>
    <property type="match status" value="1"/>
</dbReference>
<evidence type="ECO:0000313" key="2">
    <source>
        <dbReference type="EMBL" id="TDT45216.1"/>
    </source>
</evidence>
<protein>
    <submittedName>
        <fullName evidence="2">Putative SnoaL-like aldol condensation-catalyzing enzyme</fullName>
    </submittedName>
</protein>
<dbReference type="Pfam" id="PF12680">
    <property type="entry name" value="SnoaL_2"/>
    <property type="match status" value="1"/>
</dbReference>
<sequence length="484" mass="54042">MKIKIAALSLFTMAIASCNNEDKKVETVLEVTSFHIKTTASELEFNTLDAEIEETFTSKQPGYIRRQSGVDDQGRYVVLVYWKSLADAKASMDKFMADASVANYANMIDGETMKMSRFTITDEFTASNSTFTEVMTFKTKDGIDVEVFNKVNDRVGPEFSEKQTGFLQRITGKNDAGEQVALAYWDTKAHSDAVIQDFMNAAVAKEFMGMMDQSSIDMIRYQSLTSLKNVTLTNKDKVVALLNSFNTGDQTPISYINPDKYIQHNLGVADGLKGFGELMHNAPEGGFKANVIRAFQDGDYVFTHTEYDFFGPKAAFDIFRFEDGLIVEHWDNLLPVQKPNPSGHTQFDGTTTLSDLDKTEANKAVVRGFIENVLLGHQMDKVASYINPKEYVQHNPAVADGLDGFGAAMKYFAENGLVMEYDNLHMVLGQGNFVLSVSEGKFGKGDHTAYYDLFRLEDGLIVEHWDVIAPIPAKSEWKNTNGKF</sequence>
<keyword evidence="3" id="KW-1185">Reference proteome</keyword>
<dbReference type="InterPro" id="IPR037401">
    <property type="entry name" value="SnoaL-like"/>
</dbReference>
<dbReference type="SUPFAM" id="SSF54427">
    <property type="entry name" value="NTF2-like"/>
    <property type="match status" value="2"/>
</dbReference>
<dbReference type="RefSeq" id="WP_243835390.1">
    <property type="nucleotide sequence ID" value="NZ_SOAY01000011.1"/>
</dbReference>
<evidence type="ECO:0000259" key="1">
    <source>
        <dbReference type="Pfam" id="PF12680"/>
    </source>
</evidence>
<dbReference type="Gene3D" id="3.10.450.50">
    <property type="match status" value="2"/>
</dbReference>
<comment type="caution">
    <text evidence="2">The sequence shown here is derived from an EMBL/GenBank/DDBJ whole genome shotgun (WGS) entry which is preliminary data.</text>
</comment>
<dbReference type="AlphaFoldDB" id="A0A4R7K3X2"/>
<dbReference type="InterPro" id="IPR011008">
    <property type="entry name" value="Dimeric_a/b-barrel"/>
</dbReference>
<dbReference type="PROSITE" id="PS51257">
    <property type="entry name" value="PROKAR_LIPOPROTEIN"/>
    <property type="match status" value="1"/>
</dbReference>
<evidence type="ECO:0000313" key="3">
    <source>
        <dbReference type="Proteomes" id="UP000294749"/>
    </source>
</evidence>
<reference evidence="2 3" key="1">
    <citation type="submission" date="2019-03" db="EMBL/GenBank/DDBJ databases">
        <title>Genomic Encyclopedia of Archaeal and Bacterial Type Strains, Phase II (KMG-II): from individual species to whole genera.</title>
        <authorList>
            <person name="Goeker M."/>
        </authorList>
    </citation>
    <scope>NUCLEOTIDE SEQUENCE [LARGE SCALE GENOMIC DNA]</scope>
    <source>
        <strain evidence="2 3">DSM 25233</strain>
    </source>
</reference>
<dbReference type="InterPro" id="IPR032710">
    <property type="entry name" value="NTF2-like_dom_sf"/>
</dbReference>
<organism evidence="2 3">
    <name type="scientific">Maribacter spongiicola</name>
    <dbReference type="NCBI Taxonomy" id="1206753"/>
    <lineage>
        <taxon>Bacteria</taxon>
        <taxon>Pseudomonadati</taxon>
        <taxon>Bacteroidota</taxon>
        <taxon>Flavobacteriia</taxon>
        <taxon>Flavobacteriales</taxon>
        <taxon>Flavobacteriaceae</taxon>
        <taxon>Maribacter</taxon>
    </lineage>
</organism>
<name>A0A4R7K3X2_9FLAO</name>
<feature type="domain" description="SnoaL-like" evidence="1">
    <location>
        <begin position="366"/>
        <end position="464"/>
    </location>
</feature>